<dbReference type="Pfam" id="PF07584">
    <property type="entry name" value="BatA"/>
    <property type="match status" value="1"/>
</dbReference>
<proteinExistence type="predicted"/>
<feature type="transmembrane region" description="Helical" evidence="2">
    <location>
        <begin position="605"/>
        <end position="625"/>
    </location>
</feature>
<evidence type="ECO:0000259" key="3">
    <source>
        <dbReference type="PROSITE" id="PS50234"/>
    </source>
</evidence>
<dbReference type="InterPro" id="IPR011933">
    <property type="entry name" value="Double_TM_dom"/>
</dbReference>
<feature type="transmembrane region" description="Helical" evidence="2">
    <location>
        <begin position="582"/>
        <end position="598"/>
    </location>
</feature>
<evidence type="ECO:0000313" key="5">
    <source>
        <dbReference type="Proteomes" id="UP001486565"/>
    </source>
</evidence>
<sequence length="1489" mass="166929">MNFYNPWGFLGLIAIPIIILMYLLKQKYEEVKVPSLFLWEQALSHSEAYKPWQKLRKNLLLFIQLLAAALLVMALAKPYLYGKGEMAGSYILILDSSMSMQAEDEKPNRFENAKNKMEHFINTLEPDAEISLIVMEKEPYILVNKSTEKNTVIKKLKEVEVSNTEGNSEDTASLVQAIYEQTKGKIYLFSDEAMSVPNLDMEFVQVGQSSDNCGIVLLSHSKEEEQIAVLVRVKNFGKAPRKISVSLYGDEELIDVKDVELFAGKEENVFFAGIPKGIEILKAEIDSDDILKTDNTMYDVVHEDVKQKVLLVTEQNIFLEQILSILPQVELYKGNLENEELPTGYYLYIFDGKMPPALPKDGHILAFNPEENNPLVKVEGEVTVDTILPSESKLFELIREMDFAIAKTKKMVLPEWGEEILSSEKTPLIFSGELQKQKVIVCGFDLHDTDLPIKKEFPIFIYNIMQWFIPSDVNNLKNIIAGDTIEFEILPEAQEVSLVDPKGNVEKLAPPFPAQPYKNTDTLGIYVLKQKGKNEDNFYSFAVNPPVESESDLNRTDQDNITVEDHAAKEEITSGNRSLKNIFILLVLLLLILEWWIYIRRDKQFFLTSIRCIVVILLIFSLLGLEIKQSIDTTTTIFAVDLSDSSKASLEEVEDFIQESIGFKSDKDEVGIVSFGGNAVVEISPKLEPDFSGFDTIVNAHSTDISQGIKLSASLIPEESKKRIVLISDGQENMGDALSQAKTMAGQNIKVDVVQTKNSISDEVQLTDLTIPQYLNLHQEFTAQIRVDSLVDTQGVLKIYNGKNLVETQTINIRKGQNRFVFSDKAEEGGGRIYRVELEADIDSIRENNVAYGYTYVEDIPHILLIEKNNSGEEIEKLLEGTKVEINTIEPHIAPAQMDELSQYDGVILANISGDDLDEKFLSNLENYVSHLGGGLVVTGGENAYALGNYFDTPLETLLPVEMELKDKNNIPDMGLMIVTDRSGSMEEAPYGISKLELAKEAAIRAAEVLHSFDKIGVIAFDDLPQDIVKFQAIDNNLENIKKDIASISPGGGTSIIPALRDAYEVLRSGDTKVKHIILLTDGQAERSGYNELIGLMKASGITLSTVAVGRSSDTALLEELAQKGSGRYYYTDEFSDLPKIFMKETMMAGKTYINNETFYPKVSGFSPILGDIEEVAPLNGYIATTPKNRGEVLLKSEKDDPILAVWRYGLGKAAAWTSDVHNQWSSDWLSSDSGVKILRNMISWVLRKPMSDTIEVEGKVIGDQIEVNAQVQNSDLAEEIEVNVVKPDLTQQTMVLKPTAPGRYTGRFDGSDLGAYMLNFQINRNGETESIHTGINIPYSPEYDIRKITSETTLLNKIAQITGGKVLKDAKEVFRPMDESIYGKKDITWILLVLSLLLYLLDIAYRRIGFIRGTIDSGILLAAGKLKNVKREQSNQEIIKQERKRPKKEKPKDNKAVDTEKQKAVIQEQKRENTTAALLNQKRKRIKK</sequence>
<dbReference type="InterPro" id="IPR024163">
    <property type="entry name" value="Aerotolerance_reg_N"/>
</dbReference>
<gene>
    <name evidence="4" type="ORF">QBE51_13660</name>
</gene>
<dbReference type="Pfam" id="PF00092">
    <property type="entry name" value="VWA"/>
    <property type="match status" value="1"/>
</dbReference>
<dbReference type="PANTHER" id="PTHR37947:SF2">
    <property type="entry name" value="VON WILLEBRAND FACTOR TYPE A"/>
    <property type="match status" value="1"/>
</dbReference>
<evidence type="ECO:0000256" key="2">
    <source>
        <dbReference type="SAM" id="Phobius"/>
    </source>
</evidence>
<dbReference type="InterPro" id="IPR036465">
    <property type="entry name" value="vWFA_dom_sf"/>
</dbReference>
<dbReference type="Pfam" id="PF13519">
    <property type="entry name" value="VWA_2"/>
    <property type="match status" value="2"/>
</dbReference>
<dbReference type="InterPro" id="IPR002035">
    <property type="entry name" value="VWF_A"/>
</dbReference>
<dbReference type="PANTHER" id="PTHR37947">
    <property type="entry name" value="BLL2462 PROTEIN"/>
    <property type="match status" value="1"/>
</dbReference>
<dbReference type="InterPro" id="IPR029062">
    <property type="entry name" value="Class_I_gatase-like"/>
</dbReference>
<keyword evidence="2" id="KW-0472">Membrane</keyword>
<evidence type="ECO:0000256" key="1">
    <source>
        <dbReference type="SAM" id="MobiDB-lite"/>
    </source>
</evidence>
<dbReference type="Gene3D" id="3.40.50.410">
    <property type="entry name" value="von Willebrand factor, type A domain"/>
    <property type="match status" value="3"/>
</dbReference>
<name>A0ABZ2Y398_9FIRM</name>
<dbReference type="EMBL" id="CP121687">
    <property type="protein sequence ID" value="WZL69802.1"/>
    <property type="molecule type" value="Genomic_DNA"/>
</dbReference>
<feature type="transmembrane region" description="Helical" evidence="2">
    <location>
        <begin position="59"/>
        <end position="81"/>
    </location>
</feature>
<dbReference type="CDD" id="cd00198">
    <property type="entry name" value="vWFA"/>
    <property type="match status" value="1"/>
</dbReference>
<dbReference type="PROSITE" id="PS50234">
    <property type="entry name" value="VWFA"/>
    <property type="match status" value="2"/>
</dbReference>
<accession>A0ABZ2Y398</accession>
<protein>
    <submittedName>
        <fullName evidence="4">VWA domain-containing protein</fullName>
    </submittedName>
</protein>
<dbReference type="NCBIfam" id="TIGR02226">
    <property type="entry name" value="two_anch"/>
    <property type="match status" value="1"/>
</dbReference>
<keyword evidence="2" id="KW-0812">Transmembrane</keyword>
<dbReference type="Gene3D" id="3.40.50.880">
    <property type="match status" value="1"/>
</dbReference>
<feature type="transmembrane region" description="Helical" evidence="2">
    <location>
        <begin position="6"/>
        <end position="24"/>
    </location>
</feature>
<feature type="region of interest" description="Disordered" evidence="1">
    <location>
        <begin position="1434"/>
        <end position="1489"/>
    </location>
</feature>
<reference evidence="4 5" key="1">
    <citation type="submission" date="2023-03" db="EMBL/GenBank/DDBJ databases">
        <title>Novel Species.</title>
        <authorList>
            <person name="Ma S."/>
        </authorList>
    </citation>
    <scope>NUCLEOTIDE SEQUENCE [LARGE SCALE GENOMIC DNA]</scope>
    <source>
        <strain evidence="4 5">LIND6LT2</strain>
    </source>
</reference>
<dbReference type="Proteomes" id="UP001486565">
    <property type="component" value="Chromosome"/>
</dbReference>
<feature type="domain" description="VWFA" evidence="3">
    <location>
        <begin position="975"/>
        <end position="1146"/>
    </location>
</feature>
<dbReference type="RefSeq" id="WP_341876790.1">
    <property type="nucleotide sequence ID" value="NZ_CP121687.1"/>
</dbReference>
<dbReference type="SUPFAM" id="SSF53300">
    <property type="entry name" value="vWA-like"/>
    <property type="match status" value="3"/>
</dbReference>
<evidence type="ECO:0000313" key="4">
    <source>
        <dbReference type="EMBL" id="WZL69802.1"/>
    </source>
</evidence>
<dbReference type="SMART" id="SM00327">
    <property type="entry name" value="VWA"/>
    <property type="match status" value="3"/>
</dbReference>
<keyword evidence="5" id="KW-1185">Reference proteome</keyword>
<keyword evidence="2" id="KW-1133">Transmembrane helix</keyword>
<feature type="domain" description="VWFA" evidence="3">
    <location>
        <begin position="89"/>
        <end position="301"/>
    </location>
</feature>
<organism evidence="4 5">
    <name type="scientific">Defluviitalea saccharophila</name>
    <dbReference type="NCBI Taxonomy" id="879970"/>
    <lineage>
        <taxon>Bacteria</taxon>
        <taxon>Bacillati</taxon>
        <taxon>Bacillota</taxon>
        <taxon>Clostridia</taxon>
        <taxon>Lachnospirales</taxon>
        <taxon>Defluviitaleaceae</taxon>
        <taxon>Defluviitalea</taxon>
    </lineage>
</organism>
<feature type="transmembrane region" description="Helical" evidence="2">
    <location>
        <begin position="1388"/>
        <end position="1406"/>
    </location>
</feature>
<dbReference type="SUPFAM" id="SSF52317">
    <property type="entry name" value="Class I glutamine amidotransferase-like"/>
    <property type="match status" value="1"/>
</dbReference>
<feature type="compositionally biased region" description="Basic and acidic residues" evidence="1">
    <location>
        <begin position="1451"/>
        <end position="1474"/>
    </location>
</feature>